<dbReference type="VEuPathDB" id="GiardiaDB:GL50581_2711"/>
<dbReference type="EMBL" id="AHGT01000052">
    <property type="protein sequence ID" value="ESU36260.1"/>
    <property type="molecule type" value="Genomic_DNA"/>
</dbReference>
<evidence type="ECO:0000256" key="6">
    <source>
        <dbReference type="ARBA" id="ARBA00022917"/>
    </source>
</evidence>
<dbReference type="FunFam" id="3.30.930.10:FF:000187">
    <property type="entry name" value="Lysine--tRNA ligase"/>
    <property type="match status" value="1"/>
</dbReference>
<comment type="caution">
    <text evidence="13">The sequence shown here is derived from an EMBL/GenBank/DDBJ whole genome shotgun (WGS) entry which is preliminary data.</text>
</comment>
<comment type="catalytic activity">
    <reaction evidence="9 10">
        <text>tRNA(Lys) + L-lysine + ATP = L-lysyl-tRNA(Lys) + AMP + diphosphate</text>
        <dbReference type="Rhea" id="RHEA:20792"/>
        <dbReference type="Rhea" id="RHEA-COMP:9696"/>
        <dbReference type="Rhea" id="RHEA-COMP:9697"/>
        <dbReference type="ChEBI" id="CHEBI:30616"/>
        <dbReference type="ChEBI" id="CHEBI:32551"/>
        <dbReference type="ChEBI" id="CHEBI:33019"/>
        <dbReference type="ChEBI" id="CHEBI:78442"/>
        <dbReference type="ChEBI" id="CHEBI:78529"/>
        <dbReference type="ChEBI" id="CHEBI:456215"/>
        <dbReference type="EC" id="6.1.1.6"/>
    </reaction>
</comment>
<feature type="region of interest" description="Disordered" evidence="11">
    <location>
        <begin position="1"/>
        <end position="56"/>
    </location>
</feature>
<organism evidence="13 14">
    <name type="scientific">Giardia intestinalis</name>
    <name type="common">Giardia lamblia</name>
    <dbReference type="NCBI Taxonomy" id="5741"/>
    <lineage>
        <taxon>Eukaryota</taxon>
        <taxon>Metamonada</taxon>
        <taxon>Diplomonadida</taxon>
        <taxon>Hexamitidae</taxon>
        <taxon>Giardiinae</taxon>
        <taxon>Giardia</taxon>
    </lineage>
</organism>
<sequence length="578" mass="66158">MDSQKRHLDEVTGEYVSKNELKRRQKLREKETKGPAPPAKAAGLGSGSEPVEGAPEEIDPTKYFENRKSELLALQKSGRLNPWPHKFVVEMTLAEFRRRYEGKCSLGEMAEEQVSVAGRIHSIRTSGAKLVFYTIHGDNDRLQIFAHVPKEDSRVKLEFDWDTIVSTLHRGDIVGVKGYPTTTKSGELSIIPVQLVLLSPCLHMIPNSPSALTDINARFRQRYLDFIINNTGQKIVQRSGIINFIRRFMIDQRNYLEVETPMLQTVHGGAAAQPFVCKSNDLGHDVYLRIAPELFLKRLVVGGLNRVFEINKNFRNESSDQTHSPEFTMMEAYSAYDDLEDMCDLIEDLVSRLVRWYNVTYNHVRLPDEKKHYKLTFVSHKGETYDIDFSRPWRRVPIIETLEQLLSIKFPRPLDGEECNGFLVSLLERLDLECKPPLTTARMLDKLVERYLETLTPNPIFLMYHPVLMSPLAKPHRSIPELAERFEVFISCFEVSNAYTELNNPIIQRENFQAQIRDKAAGDMDAMEYDEDFCKCLDYGLPPTGGIGIGIDRLVMLLTNSSTIREVIAFPLMGRLVE</sequence>
<evidence type="ECO:0000256" key="2">
    <source>
        <dbReference type="ARBA" id="ARBA00013166"/>
    </source>
</evidence>
<reference evidence="14" key="1">
    <citation type="submission" date="2012-02" db="EMBL/GenBank/DDBJ databases">
        <title>Genome sequencing of Giardia lamblia Genotypes A2 and B isolates (DH and GS) and comparative analysis with the genomes of Genotypes A1 and E (WB and Pig).</title>
        <authorList>
            <person name="Adam R."/>
            <person name="Dahlstrom E."/>
            <person name="Martens C."/>
            <person name="Bruno D."/>
            <person name="Barbian K."/>
            <person name="Porcella S.F."/>
            <person name="Nash T."/>
        </authorList>
    </citation>
    <scope>NUCLEOTIDE SEQUENCE</scope>
    <source>
        <strain evidence="14">DH</strain>
    </source>
</reference>
<dbReference type="InterPro" id="IPR018149">
    <property type="entry name" value="Lys-tRNA-synth_II_C"/>
</dbReference>
<evidence type="ECO:0000256" key="3">
    <source>
        <dbReference type="ARBA" id="ARBA00022598"/>
    </source>
</evidence>
<evidence type="ECO:0000256" key="1">
    <source>
        <dbReference type="ARBA" id="ARBA00008226"/>
    </source>
</evidence>
<dbReference type="PANTHER" id="PTHR42918">
    <property type="entry name" value="LYSYL-TRNA SYNTHETASE"/>
    <property type="match status" value="1"/>
</dbReference>
<accession>V6TH60</accession>
<dbReference type="Pfam" id="PF01336">
    <property type="entry name" value="tRNA_anti-codon"/>
    <property type="match status" value="1"/>
</dbReference>
<dbReference type="PROSITE" id="PS50862">
    <property type="entry name" value="AA_TRNA_LIGASE_II"/>
    <property type="match status" value="1"/>
</dbReference>
<dbReference type="FunFam" id="2.40.50.140:FF:000050">
    <property type="entry name" value="Lysine--tRNA ligase"/>
    <property type="match status" value="1"/>
</dbReference>
<dbReference type="NCBIfam" id="TIGR00499">
    <property type="entry name" value="lysS_bact"/>
    <property type="match status" value="1"/>
</dbReference>
<dbReference type="AlphaFoldDB" id="V6TH60"/>
<dbReference type="VEuPathDB" id="GiardiaDB:QR46_4670"/>
<dbReference type="InterPro" id="IPR045864">
    <property type="entry name" value="aa-tRNA-synth_II/BPL/LPL"/>
</dbReference>
<dbReference type="InterPro" id="IPR044136">
    <property type="entry name" value="Lys-tRNA-ligase_II_N"/>
</dbReference>
<evidence type="ECO:0000256" key="4">
    <source>
        <dbReference type="ARBA" id="ARBA00022741"/>
    </source>
</evidence>
<evidence type="ECO:0000256" key="9">
    <source>
        <dbReference type="ARBA" id="ARBA00048573"/>
    </source>
</evidence>
<dbReference type="SUPFAM" id="SSF55681">
    <property type="entry name" value="Class II aaRS and biotin synthetases"/>
    <property type="match status" value="1"/>
</dbReference>
<gene>
    <name evidence="13" type="ORF">DHA2_16766</name>
</gene>
<evidence type="ECO:0000256" key="11">
    <source>
        <dbReference type="SAM" id="MobiDB-lite"/>
    </source>
</evidence>
<dbReference type="GO" id="GO:0006430">
    <property type="term" value="P:lysyl-tRNA aminoacylation"/>
    <property type="evidence" value="ECO:0007669"/>
    <property type="project" value="InterPro"/>
</dbReference>
<evidence type="ECO:0000256" key="5">
    <source>
        <dbReference type="ARBA" id="ARBA00022840"/>
    </source>
</evidence>
<name>V6TH60_GIAIN</name>
<dbReference type="InterPro" id="IPR004364">
    <property type="entry name" value="Aa-tRNA-synt_II"/>
</dbReference>
<dbReference type="PRINTS" id="PR00982">
    <property type="entry name" value="TRNASYNTHLYS"/>
</dbReference>
<dbReference type="PIRSF" id="PIRSF039101">
    <property type="entry name" value="LysRS2"/>
    <property type="match status" value="1"/>
</dbReference>
<feature type="compositionally biased region" description="Basic and acidic residues" evidence="11">
    <location>
        <begin position="17"/>
        <end position="33"/>
    </location>
</feature>
<dbReference type="PANTHER" id="PTHR42918:SF9">
    <property type="entry name" value="LYSINE--TRNA LIGASE"/>
    <property type="match status" value="1"/>
</dbReference>
<proteinExistence type="inferred from homology"/>
<dbReference type="InterPro" id="IPR034762">
    <property type="entry name" value="Lys-tRNA-ligase_II_bac/euk"/>
</dbReference>
<keyword evidence="5" id="KW-0067">ATP-binding</keyword>
<dbReference type="EC" id="6.1.1.6" evidence="2 10"/>
<dbReference type="Gene3D" id="3.30.930.10">
    <property type="entry name" value="Bira Bifunctional Protein, Domain 2"/>
    <property type="match status" value="1"/>
</dbReference>
<dbReference type="GO" id="GO:0004824">
    <property type="term" value="F:lysine-tRNA ligase activity"/>
    <property type="evidence" value="ECO:0007669"/>
    <property type="project" value="UniProtKB-EC"/>
</dbReference>
<evidence type="ECO:0000256" key="10">
    <source>
        <dbReference type="RuleBase" id="RU003748"/>
    </source>
</evidence>
<comment type="similarity">
    <text evidence="1">Belongs to the class-II aminoacyl-tRNA synthetase family.</text>
</comment>
<keyword evidence="4" id="KW-0547">Nucleotide-binding</keyword>
<dbReference type="NCBIfam" id="NF001756">
    <property type="entry name" value="PRK00484.1"/>
    <property type="match status" value="1"/>
</dbReference>
<dbReference type="SUPFAM" id="SSF50249">
    <property type="entry name" value="Nucleic acid-binding proteins"/>
    <property type="match status" value="1"/>
</dbReference>
<dbReference type="Proteomes" id="UP000018320">
    <property type="component" value="Unassembled WGS sequence"/>
</dbReference>
<dbReference type="InterPro" id="IPR002313">
    <property type="entry name" value="Lys-tRNA-ligase_II"/>
</dbReference>
<reference evidence="13 14" key="2">
    <citation type="journal article" date="2013" name="Genome Biol. Evol.">
        <title>Genome sequencing of Giardia lamblia genotypes A2 and B isolates (DH and GS) and comparative analysis with the genomes of genotypes A1 and E (WB and Pig).</title>
        <authorList>
            <person name="Adam R.D."/>
            <person name="Dahlstrom E.W."/>
            <person name="Martens C.A."/>
            <person name="Bruno D.P."/>
            <person name="Barbian K.D."/>
            <person name="Ricklefs S.M."/>
            <person name="Hernandez M.M."/>
            <person name="Narla N.P."/>
            <person name="Patel R.B."/>
            <person name="Porcella S.F."/>
            <person name="Nash T.E."/>
        </authorList>
    </citation>
    <scope>NUCLEOTIDE SEQUENCE [LARGE SCALE GENOMIC DNA]</scope>
    <source>
        <strain evidence="13 14">DH</strain>
    </source>
</reference>
<keyword evidence="6" id="KW-0648">Protein biosynthesis</keyword>
<feature type="domain" description="Aminoacyl-transfer RNA synthetases class-II family profile" evidence="12">
    <location>
        <begin position="238"/>
        <end position="571"/>
    </location>
</feature>
<evidence type="ECO:0000256" key="7">
    <source>
        <dbReference type="ARBA" id="ARBA00023146"/>
    </source>
</evidence>
<evidence type="ECO:0000259" key="12">
    <source>
        <dbReference type="PROSITE" id="PS50862"/>
    </source>
</evidence>
<protein>
    <recommendedName>
        <fullName evidence="2 10">Lysine--tRNA ligase</fullName>
        <ecNumber evidence="2 10">6.1.1.6</ecNumber>
    </recommendedName>
    <alternativeName>
        <fullName evidence="8 10">Lysyl-tRNA synthetase</fullName>
    </alternativeName>
</protein>
<dbReference type="GO" id="GO:0005829">
    <property type="term" value="C:cytosol"/>
    <property type="evidence" value="ECO:0007669"/>
    <property type="project" value="TreeGrafter"/>
</dbReference>
<evidence type="ECO:0000256" key="8">
    <source>
        <dbReference type="ARBA" id="ARBA00030563"/>
    </source>
</evidence>
<dbReference type="InterPro" id="IPR012340">
    <property type="entry name" value="NA-bd_OB-fold"/>
</dbReference>
<feature type="compositionally biased region" description="Basic and acidic residues" evidence="11">
    <location>
        <begin position="1"/>
        <end position="10"/>
    </location>
</feature>
<dbReference type="Pfam" id="PF00152">
    <property type="entry name" value="tRNA-synt_2"/>
    <property type="match status" value="1"/>
</dbReference>
<dbReference type="HAMAP" id="MF_00252">
    <property type="entry name" value="Lys_tRNA_synth_class2"/>
    <property type="match status" value="1"/>
</dbReference>
<dbReference type="GO" id="GO:0005524">
    <property type="term" value="F:ATP binding"/>
    <property type="evidence" value="ECO:0007669"/>
    <property type="project" value="UniProtKB-KW"/>
</dbReference>
<dbReference type="InterPro" id="IPR006195">
    <property type="entry name" value="aa-tRNA-synth_II"/>
</dbReference>
<dbReference type="VEuPathDB" id="GiardiaDB:GL50803_0016766"/>
<dbReference type="CDD" id="cd04322">
    <property type="entry name" value="LysRS_N"/>
    <property type="match status" value="1"/>
</dbReference>
<evidence type="ECO:0000313" key="14">
    <source>
        <dbReference type="Proteomes" id="UP000018320"/>
    </source>
</evidence>
<evidence type="ECO:0000313" key="13">
    <source>
        <dbReference type="EMBL" id="ESU36260.1"/>
    </source>
</evidence>
<dbReference type="VEuPathDB" id="GiardiaDB:DHA2_16766"/>
<keyword evidence="7 13" id="KW-0030">Aminoacyl-tRNA synthetase</keyword>
<dbReference type="InterPro" id="IPR004365">
    <property type="entry name" value="NA-bd_OB_tRNA"/>
</dbReference>
<keyword evidence="3" id="KW-0436">Ligase</keyword>
<dbReference type="GO" id="GO:0000049">
    <property type="term" value="F:tRNA binding"/>
    <property type="evidence" value="ECO:0007669"/>
    <property type="project" value="TreeGrafter"/>
</dbReference>
<dbReference type="Gene3D" id="2.40.50.140">
    <property type="entry name" value="Nucleic acid-binding proteins"/>
    <property type="match status" value="1"/>
</dbReference>